<feature type="non-terminal residue" evidence="1">
    <location>
        <position position="185"/>
    </location>
</feature>
<gene>
    <name evidence="1" type="ORF">T10_5404</name>
</gene>
<reference evidence="1 2" key="1">
    <citation type="submission" date="2015-01" db="EMBL/GenBank/DDBJ databases">
        <title>Evolution of Trichinella species and genotypes.</title>
        <authorList>
            <person name="Korhonen P.K."/>
            <person name="Edoardo P."/>
            <person name="Giuseppe L.R."/>
            <person name="Gasser R.B."/>
        </authorList>
    </citation>
    <scope>NUCLEOTIDE SEQUENCE [LARGE SCALE GENOMIC DNA]</scope>
    <source>
        <strain evidence="1">ISS1980</strain>
    </source>
</reference>
<protein>
    <submittedName>
        <fullName evidence="1">Uncharacterized protein</fullName>
    </submittedName>
</protein>
<name>A0A0V1M0L8_9BILA</name>
<proteinExistence type="predicted"/>
<dbReference type="EMBL" id="JYDO01000422">
    <property type="protein sequence ID" value="KRZ65273.1"/>
    <property type="molecule type" value="Genomic_DNA"/>
</dbReference>
<evidence type="ECO:0000313" key="2">
    <source>
        <dbReference type="Proteomes" id="UP000054843"/>
    </source>
</evidence>
<comment type="caution">
    <text evidence="1">The sequence shown here is derived from an EMBL/GenBank/DDBJ whole genome shotgun (WGS) entry which is preliminary data.</text>
</comment>
<sequence length="185" mass="21054">MCLPVHKQYTVGTRCKNMDDKKLLIPFWYNFECTIYDPGFDGYKQFNVIRRRKHQYMLLHTFRQQKRFPRLHSSKFIGNDCILVISWMSGRAFGPLAVDCIPDSLKNGNWPNVDGSGETAAASSPDQEAAVAHCPLIWKPQNNKREELKRLAGKDPRPVQQICDEMTCSASTSLETAGHFTVCGQ</sequence>
<evidence type="ECO:0000313" key="1">
    <source>
        <dbReference type="EMBL" id="KRZ65273.1"/>
    </source>
</evidence>
<keyword evidence="2" id="KW-1185">Reference proteome</keyword>
<dbReference type="AlphaFoldDB" id="A0A0V1M0L8"/>
<organism evidence="1 2">
    <name type="scientific">Trichinella papuae</name>
    <dbReference type="NCBI Taxonomy" id="268474"/>
    <lineage>
        <taxon>Eukaryota</taxon>
        <taxon>Metazoa</taxon>
        <taxon>Ecdysozoa</taxon>
        <taxon>Nematoda</taxon>
        <taxon>Enoplea</taxon>
        <taxon>Dorylaimia</taxon>
        <taxon>Trichinellida</taxon>
        <taxon>Trichinellidae</taxon>
        <taxon>Trichinella</taxon>
    </lineage>
</organism>
<accession>A0A0V1M0L8</accession>
<dbReference type="Proteomes" id="UP000054843">
    <property type="component" value="Unassembled WGS sequence"/>
</dbReference>